<evidence type="ECO:0000313" key="3">
    <source>
        <dbReference type="Proteomes" id="UP000221165"/>
    </source>
</evidence>
<name>A0A2C6KJJ0_9APIC</name>
<dbReference type="VEuPathDB" id="ToxoDB:CSUI_008899"/>
<dbReference type="InterPro" id="IPR036322">
    <property type="entry name" value="WD40_repeat_dom_sf"/>
</dbReference>
<evidence type="ECO:0000256" key="1">
    <source>
        <dbReference type="SAM" id="MobiDB-lite"/>
    </source>
</evidence>
<dbReference type="Proteomes" id="UP000221165">
    <property type="component" value="Unassembled WGS sequence"/>
</dbReference>
<dbReference type="EMBL" id="MIGC01005133">
    <property type="protein sequence ID" value="PHJ17279.1"/>
    <property type="molecule type" value="Genomic_DNA"/>
</dbReference>
<proteinExistence type="predicted"/>
<comment type="caution">
    <text evidence="2">The sequence shown here is derived from an EMBL/GenBank/DDBJ whole genome shotgun (WGS) entry which is preliminary data.</text>
</comment>
<organism evidence="2 3">
    <name type="scientific">Cystoisospora suis</name>
    <dbReference type="NCBI Taxonomy" id="483139"/>
    <lineage>
        <taxon>Eukaryota</taxon>
        <taxon>Sar</taxon>
        <taxon>Alveolata</taxon>
        <taxon>Apicomplexa</taxon>
        <taxon>Conoidasida</taxon>
        <taxon>Coccidia</taxon>
        <taxon>Eucoccidiorida</taxon>
        <taxon>Eimeriorina</taxon>
        <taxon>Sarcocystidae</taxon>
        <taxon>Cystoisospora</taxon>
    </lineage>
</organism>
<sequence>MTAPDRISVCPTNSQLLALYSSSSLSFLELLQAPSCAEPATGSLVEACNLAQHTVTDVSWVPVILKKKDKTTCCCVATSSAVVLVYQFTDEGSVLSPNILFTFLAPSPITSLIFADPFLITFHENLSVLFLKCNTDFAHPFDDRTYLQGSETDNVSDSGAALRELANQVLAHPHHQVPLGADIPGQALSTLLFLVIKRGELDLADSQVGAKEALMGSQERTILRAALDGRRGSVCLQLSDGSVWQILLPRSSAGQVGTGSRRASQLPMPKTTAARMHPEDDEDGDDEIEYGSTAFYALESKLLGFSAQDQLIGICFGEERQLESKSGAEIDVYIAGESGLLRRWSVELAEDPRESCVQTKCLPRCQMMLPTRISCLAPPVAHPELGQILLVASESGVIRWVDFAVGTVVKEIRLQEGTVRALVLCPEEQKYKGFSSILWGSLQDADTLVFLRAAGGKLCVTADAQRDIVVLGTISLSGSLGFTQQVRANKQEFGACAAAKDGHPQLAR</sequence>
<evidence type="ECO:0000313" key="2">
    <source>
        <dbReference type="EMBL" id="PHJ17279.1"/>
    </source>
</evidence>
<accession>A0A2C6KJJ0</accession>
<feature type="region of interest" description="Disordered" evidence="1">
    <location>
        <begin position="254"/>
        <end position="284"/>
    </location>
</feature>
<gene>
    <name evidence="2" type="ORF">CSUI_008899</name>
</gene>
<protein>
    <submittedName>
        <fullName evidence="2">Uncharacterized protein</fullName>
    </submittedName>
</protein>
<dbReference type="AlphaFoldDB" id="A0A2C6KJJ0"/>
<reference evidence="2 3" key="1">
    <citation type="journal article" date="2017" name="Int. J. Parasitol.">
        <title>The genome of the protozoan parasite Cystoisospora suis and a reverse vaccinology approach to identify vaccine candidates.</title>
        <authorList>
            <person name="Palmieri N."/>
            <person name="Shrestha A."/>
            <person name="Ruttkowski B."/>
            <person name="Beck T."/>
            <person name="Vogl C."/>
            <person name="Tomley F."/>
            <person name="Blake D.P."/>
            <person name="Joachim A."/>
        </authorList>
    </citation>
    <scope>NUCLEOTIDE SEQUENCE [LARGE SCALE GENOMIC DNA]</scope>
    <source>
        <strain evidence="2 3">Wien I</strain>
    </source>
</reference>
<keyword evidence="3" id="KW-1185">Reference proteome</keyword>
<dbReference type="GeneID" id="94432229"/>
<dbReference type="RefSeq" id="XP_067919004.1">
    <property type="nucleotide sequence ID" value="XM_068069018.1"/>
</dbReference>
<dbReference type="SUPFAM" id="SSF50978">
    <property type="entry name" value="WD40 repeat-like"/>
    <property type="match status" value="1"/>
</dbReference>